<reference evidence="8 9" key="1">
    <citation type="submission" date="2020-03" db="EMBL/GenBank/DDBJ databases">
        <title>Weissella sp. nov., isolated from Cybister lewisianus.</title>
        <authorList>
            <person name="Hyun D.-W."/>
            <person name="Bae J.-W."/>
        </authorList>
    </citation>
    <scope>NUCLEOTIDE SEQUENCE [LARGE SCALE GENOMIC DNA]</scope>
    <source>
        <strain evidence="8 9">HDW19</strain>
    </source>
</reference>
<evidence type="ECO:0000256" key="4">
    <source>
        <dbReference type="ARBA" id="ARBA00022679"/>
    </source>
</evidence>
<keyword evidence="7" id="KW-1133">Transmembrane helix</keyword>
<evidence type="ECO:0000313" key="8">
    <source>
        <dbReference type="EMBL" id="QIL50810.1"/>
    </source>
</evidence>
<dbReference type="GO" id="GO:0005886">
    <property type="term" value="C:plasma membrane"/>
    <property type="evidence" value="ECO:0007669"/>
    <property type="project" value="UniProtKB-SubCell"/>
</dbReference>
<comment type="similarity">
    <text evidence="2">Belongs to the CDP-glycerol glycerophosphotransferase family.</text>
</comment>
<dbReference type="InterPro" id="IPR051612">
    <property type="entry name" value="Teichoic_Acid_Biosynth"/>
</dbReference>
<dbReference type="InterPro" id="IPR007554">
    <property type="entry name" value="Glycerophosphate_synth"/>
</dbReference>
<dbReference type="Proteomes" id="UP000500741">
    <property type="component" value="Chromosome"/>
</dbReference>
<dbReference type="AlphaFoldDB" id="A0A6G8B0Q4"/>
<evidence type="ECO:0000256" key="2">
    <source>
        <dbReference type="ARBA" id="ARBA00010488"/>
    </source>
</evidence>
<dbReference type="Gene3D" id="3.40.50.11820">
    <property type="match status" value="1"/>
</dbReference>
<evidence type="ECO:0000256" key="3">
    <source>
        <dbReference type="ARBA" id="ARBA00022475"/>
    </source>
</evidence>
<dbReference type="GO" id="GO:0047355">
    <property type="term" value="F:CDP-glycerol glycerophosphotransferase activity"/>
    <property type="evidence" value="ECO:0007669"/>
    <property type="project" value="InterPro"/>
</dbReference>
<dbReference type="PANTHER" id="PTHR37316">
    <property type="entry name" value="TEICHOIC ACID GLYCEROL-PHOSPHATE PRIMASE"/>
    <property type="match status" value="1"/>
</dbReference>
<keyword evidence="9" id="KW-1185">Reference proteome</keyword>
<dbReference type="InterPro" id="IPR043149">
    <property type="entry name" value="TagF_N"/>
</dbReference>
<dbReference type="SUPFAM" id="SSF53756">
    <property type="entry name" value="UDP-Glycosyltransferase/glycogen phosphorylase"/>
    <property type="match status" value="1"/>
</dbReference>
<dbReference type="Gene3D" id="3.40.50.12580">
    <property type="match status" value="1"/>
</dbReference>
<dbReference type="PANTHER" id="PTHR37316:SF3">
    <property type="entry name" value="TEICHOIC ACID GLYCEROL-PHOSPHATE TRANSFERASE"/>
    <property type="match status" value="1"/>
</dbReference>
<accession>A0A6G8B0Q4</accession>
<sequence length="379" mass="45601">MQKLKNLIKNSFLGWLFLAISIVFIKILQIFIKPNSKSVIFMSYGGRQISDSPNEVYLNMINDDDFKDWNLKWALNKPKLFQQISKENKISSNSPLYFYHLLKSKYWITNSSIERLIPFKHRRNIYIQFWHGMPMKTLGDDEKELSGVVKWWYSHAKFDFHFVYGDFDRKHMQHVFKNSHNIINHGLLRKSILNRRSKIGINKLRHEMEIESNKPVLLYVPSFREYKTKKSPFLSDEFLAKLSKDYTIIYRGHYYSESEKTSLDIKYFANKSLYKLMLVSDFMVTDYSSVIFDYLPLRRPIYLFQSDINEYTEHRGLYLRGEDLQLPVAYSENTLNEQIKNDRYNYQQLDILLEKYNNEPMTRAWEDIRNILDKENKRN</sequence>
<organism evidence="8 9">
    <name type="scientific">Weissella coleopterorum</name>
    <dbReference type="NCBI Taxonomy" id="2714949"/>
    <lineage>
        <taxon>Bacteria</taxon>
        <taxon>Bacillati</taxon>
        <taxon>Bacillota</taxon>
        <taxon>Bacilli</taxon>
        <taxon>Lactobacillales</taxon>
        <taxon>Lactobacillaceae</taxon>
        <taxon>Weissella</taxon>
    </lineage>
</organism>
<name>A0A6G8B0Q4_9LACO</name>
<evidence type="ECO:0000256" key="7">
    <source>
        <dbReference type="SAM" id="Phobius"/>
    </source>
</evidence>
<feature type="transmembrane region" description="Helical" evidence="7">
    <location>
        <begin position="12"/>
        <end position="32"/>
    </location>
</feature>
<keyword evidence="4" id="KW-0808">Transferase</keyword>
<evidence type="ECO:0000256" key="6">
    <source>
        <dbReference type="ARBA" id="ARBA00023136"/>
    </source>
</evidence>
<dbReference type="Pfam" id="PF04464">
    <property type="entry name" value="Glyphos_transf"/>
    <property type="match status" value="1"/>
</dbReference>
<keyword evidence="7" id="KW-0812">Transmembrane</keyword>
<dbReference type="InterPro" id="IPR043148">
    <property type="entry name" value="TagF_C"/>
</dbReference>
<proteinExistence type="inferred from homology"/>
<evidence type="ECO:0000256" key="1">
    <source>
        <dbReference type="ARBA" id="ARBA00004202"/>
    </source>
</evidence>
<evidence type="ECO:0008006" key="10">
    <source>
        <dbReference type="Google" id="ProtNLM"/>
    </source>
</evidence>
<keyword evidence="6 7" id="KW-0472">Membrane</keyword>
<protein>
    <recommendedName>
        <fullName evidence="10">CDP-glycerol glycerophosphotransferase</fullName>
    </recommendedName>
</protein>
<dbReference type="KEGG" id="wco:G7084_05470"/>
<keyword evidence="5" id="KW-0777">Teichoic acid biosynthesis</keyword>
<dbReference type="EMBL" id="CP049888">
    <property type="protein sequence ID" value="QIL50810.1"/>
    <property type="molecule type" value="Genomic_DNA"/>
</dbReference>
<gene>
    <name evidence="8" type="ORF">G7084_05470</name>
</gene>
<keyword evidence="3" id="KW-1003">Cell membrane</keyword>
<dbReference type="GO" id="GO:0019350">
    <property type="term" value="P:teichoic acid biosynthetic process"/>
    <property type="evidence" value="ECO:0007669"/>
    <property type="project" value="UniProtKB-KW"/>
</dbReference>
<dbReference type="RefSeq" id="WP_166010774.1">
    <property type="nucleotide sequence ID" value="NZ_CP049888.1"/>
</dbReference>
<evidence type="ECO:0000313" key="9">
    <source>
        <dbReference type="Proteomes" id="UP000500741"/>
    </source>
</evidence>
<comment type="subcellular location">
    <subcellularLocation>
        <location evidence="1">Cell membrane</location>
        <topology evidence="1">Peripheral membrane protein</topology>
    </subcellularLocation>
</comment>
<evidence type="ECO:0000256" key="5">
    <source>
        <dbReference type="ARBA" id="ARBA00022944"/>
    </source>
</evidence>